<dbReference type="EMBL" id="BMQL01000001">
    <property type="protein sequence ID" value="GGQ94820.1"/>
    <property type="molecule type" value="Genomic_DNA"/>
</dbReference>
<evidence type="ECO:0000256" key="1">
    <source>
        <dbReference type="ARBA" id="ARBA00022729"/>
    </source>
</evidence>
<gene>
    <name evidence="3" type="ORF">GCM10008957_03810</name>
</gene>
<proteinExistence type="predicted"/>
<feature type="signal peptide" evidence="2">
    <location>
        <begin position="1"/>
        <end position="22"/>
    </location>
</feature>
<accession>A0A918BY87</accession>
<evidence type="ECO:0000313" key="4">
    <source>
        <dbReference type="Proteomes" id="UP000603865"/>
    </source>
</evidence>
<evidence type="ECO:0000256" key="2">
    <source>
        <dbReference type="SAM" id="SignalP"/>
    </source>
</evidence>
<dbReference type="RefSeq" id="WP_189087779.1">
    <property type="nucleotide sequence ID" value="NZ_BMQL01000001.1"/>
</dbReference>
<sequence>MKKILPAVLFSTVLLVSSQPLAAQLTYDSSHDPWKDFSIAQKEAKLKKLNILIDIGGDWCIDCRHLDEFFNSNTQLKDYLLKSFIVLKVYEGSERDNSDFLSQLPRTGWVPSLFVVRADGKILEVMDARKLAAGNTYDPKKMQAFLSKWGLKK</sequence>
<dbReference type="Proteomes" id="UP000603865">
    <property type="component" value="Unassembled WGS sequence"/>
</dbReference>
<dbReference type="Gene3D" id="3.40.30.10">
    <property type="entry name" value="Glutaredoxin"/>
    <property type="match status" value="1"/>
</dbReference>
<dbReference type="InterPro" id="IPR036249">
    <property type="entry name" value="Thioredoxin-like_sf"/>
</dbReference>
<protein>
    <recommendedName>
        <fullName evidence="5">Thioredoxin family protein</fullName>
    </recommendedName>
</protein>
<dbReference type="AlphaFoldDB" id="A0A918BY87"/>
<keyword evidence="4" id="KW-1185">Reference proteome</keyword>
<reference evidence="3" key="2">
    <citation type="submission" date="2020-09" db="EMBL/GenBank/DDBJ databases">
        <authorList>
            <person name="Sun Q."/>
            <person name="Ohkuma M."/>
        </authorList>
    </citation>
    <scope>NUCLEOTIDE SEQUENCE</scope>
    <source>
        <strain evidence="3">JCM 31311</strain>
    </source>
</reference>
<keyword evidence="1 2" id="KW-0732">Signal</keyword>
<evidence type="ECO:0008006" key="5">
    <source>
        <dbReference type="Google" id="ProtNLM"/>
    </source>
</evidence>
<feature type="chain" id="PRO_5036857341" description="Thioredoxin family protein" evidence="2">
    <location>
        <begin position="23"/>
        <end position="153"/>
    </location>
</feature>
<evidence type="ECO:0000313" key="3">
    <source>
        <dbReference type="EMBL" id="GGQ94820.1"/>
    </source>
</evidence>
<reference evidence="3" key="1">
    <citation type="journal article" date="2014" name="Int. J. Syst. Evol. Microbiol.">
        <title>Complete genome sequence of Corynebacterium casei LMG S-19264T (=DSM 44701T), isolated from a smear-ripened cheese.</title>
        <authorList>
            <consortium name="US DOE Joint Genome Institute (JGI-PGF)"/>
            <person name="Walter F."/>
            <person name="Albersmeier A."/>
            <person name="Kalinowski J."/>
            <person name="Ruckert C."/>
        </authorList>
    </citation>
    <scope>NUCLEOTIDE SEQUENCE</scope>
    <source>
        <strain evidence="3">JCM 31311</strain>
    </source>
</reference>
<organism evidence="3 4">
    <name type="scientific">Deinococcus ruber</name>
    <dbReference type="NCBI Taxonomy" id="1848197"/>
    <lineage>
        <taxon>Bacteria</taxon>
        <taxon>Thermotogati</taxon>
        <taxon>Deinococcota</taxon>
        <taxon>Deinococci</taxon>
        <taxon>Deinococcales</taxon>
        <taxon>Deinococcaceae</taxon>
        <taxon>Deinococcus</taxon>
    </lineage>
</organism>
<dbReference type="SUPFAM" id="SSF52833">
    <property type="entry name" value="Thioredoxin-like"/>
    <property type="match status" value="1"/>
</dbReference>
<dbReference type="InterPro" id="IPR051099">
    <property type="entry name" value="AGR/TXD"/>
</dbReference>
<dbReference type="PANTHER" id="PTHR15337:SF11">
    <property type="entry name" value="THIOREDOXIN DOMAIN-CONTAINING PROTEIN"/>
    <property type="match status" value="1"/>
</dbReference>
<dbReference type="Pfam" id="PF13899">
    <property type="entry name" value="Thioredoxin_7"/>
    <property type="match status" value="1"/>
</dbReference>
<dbReference type="PANTHER" id="PTHR15337">
    <property type="entry name" value="ANTERIOR GRADIENT PROTEIN-RELATED"/>
    <property type="match status" value="1"/>
</dbReference>
<comment type="caution">
    <text evidence="3">The sequence shown here is derived from an EMBL/GenBank/DDBJ whole genome shotgun (WGS) entry which is preliminary data.</text>
</comment>
<name>A0A918BY87_9DEIO</name>